<reference evidence="6 7" key="2">
    <citation type="journal article" date="2018" name="Nat. Biotechnol.">
        <title>A standardized bacterial taxonomy based on genome phylogeny substantially revises the tree of life.</title>
        <authorList>
            <person name="Parks D.H."/>
            <person name="Chuvochina M."/>
            <person name="Waite D.W."/>
            <person name="Rinke C."/>
            <person name="Skarshewski A."/>
            <person name="Chaumeil P.A."/>
            <person name="Hugenholtz P."/>
        </authorList>
    </citation>
    <scope>NUCLEOTIDE SEQUENCE [LARGE SCALE GENOMIC DNA]</scope>
    <source>
        <strain evidence="3">UBA10378</strain>
        <strain evidence="2">UBA8557</strain>
    </source>
</reference>
<dbReference type="RefSeq" id="WP_035553790.1">
    <property type="nucleotide sequence ID" value="NZ_AWFH01000045.1"/>
</dbReference>
<dbReference type="Proteomes" id="UP000024547">
    <property type="component" value="Unassembled WGS sequence"/>
</dbReference>
<dbReference type="GeneID" id="92500702"/>
<feature type="domain" description="Glycosyltransferase 2-like" evidence="1">
    <location>
        <begin position="15"/>
        <end position="177"/>
    </location>
</feature>
<evidence type="ECO:0000313" key="7">
    <source>
        <dbReference type="Proteomes" id="UP000263957"/>
    </source>
</evidence>
<dbReference type="EMBL" id="DOGS01000117">
    <property type="protein sequence ID" value="HBQ48361.1"/>
    <property type="molecule type" value="Genomic_DNA"/>
</dbReference>
<dbReference type="PANTHER" id="PTHR22916:SF3">
    <property type="entry name" value="UDP-GLCNAC:BETAGAL BETA-1,3-N-ACETYLGLUCOSAMINYLTRANSFERASE-LIKE PROTEIN 1"/>
    <property type="match status" value="1"/>
</dbReference>
<reference evidence="4 5" key="1">
    <citation type="journal article" date="2014" name="Antonie Van Leeuwenhoek">
        <title>Hyphomonas beringensis sp. nov. and Hyphomonas chukchiensis sp. nov., isolated from surface seawater of the Bering Sea and Chukchi Sea.</title>
        <authorList>
            <person name="Li C."/>
            <person name="Lai Q."/>
            <person name="Li G."/>
            <person name="Dong C."/>
            <person name="Wang J."/>
            <person name="Liao Y."/>
            <person name="Shao Z."/>
        </authorList>
    </citation>
    <scope>NUCLEOTIDE SEQUENCE [LARGE SCALE GENOMIC DNA]</scope>
    <source>
        <strain evidence="4 5">22II1-22F38</strain>
    </source>
</reference>
<dbReference type="PATRIC" id="fig|1280948.3.peg.2735"/>
<dbReference type="EMBL" id="DMBR01000074">
    <property type="protein sequence ID" value="HAE93394.1"/>
    <property type="molecule type" value="Genomic_DNA"/>
</dbReference>
<keyword evidence="5" id="KW-1185">Reference proteome</keyword>
<dbReference type="Pfam" id="PF00535">
    <property type="entry name" value="Glycos_transf_2"/>
    <property type="match status" value="1"/>
</dbReference>
<name>A0A059DYY1_9PROT</name>
<evidence type="ECO:0000313" key="3">
    <source>
        <dbReference type="EMBL" id="HBQ48361.1"/>
    </source>
</evidence>
<dbReference type="Proteomes" id="UP000263957">
    <property type="component" value="Unassembled WGS sequence"/>
</dbReference>
<evidence type="ECO:0000259" key="1">
    <source>
        <dbReference type="Pfam" id="PF00535"/>
    </source>
</evidence>
<dbReference type="Gene3D" id="3.90.550.10">
    <property type="entry name" value="Spore Coat Polysaccharide Biosynthesis Protein SpsA, Chain A"/>
    <property type="match status" value="1"/>
</dbReference>
<dbReference type="GO" id="GO:0016758">
    <property type="term" value="F:hexosyltransferase activity"/>
    <property type="evidence" value="ECO:0007669"/>
    <property type="project" value="UniProtKB-ARBA"/>
</dbReference>
<evidence type="ECO:0000313" key="5">
    <source>
        <dbReference type="Proteomes" id="UP000024547"/>
    </source>
</evidence>
<gene>
    <name evidence="2" type="ORF">DCG65_02455</name>
    <name evidence="3" type="ORF">DD728_05675</name>
    <name evidence="4" type="ORF">HY36_08100</name>
</gene>
<organism evidence="4 5">
    <name type="scientific">Hyphomonas atlantica</name>
    <dbReference type="NCBI Taxonomy" id="1280948"/>
    <lineage>
        <taxon>Bacteria</taxon>
        <taxon>Pseudomonadati</taxon>
        <taxon>Pseudomonadota</taxon>
        <taxon>Alphaproteobacteria</taxon>
        <taxon>Hyphomonadales</taxon>
        <taxon>Hyphomonadaceae</taxon>
        <taxon>Hyphomonas</taxon>
    </lineage>
</organism>
<dbReference type="InterPro" id="IPR029044">
    <property type="entry name" value="Nucleotide-diphossugar_trans"/>
</dbReference>
<dbReference type="OrthoDB" id="5291101at2"/>
<dbReference type="eggNOG" id="COG1215">
    <property type="taxonomic scope" value="Bacteria"/>
</dbReference>
<dbReference type="EMBL" id="AWFH01000045">
    <property type="protein sequence ID" value="KCZ59230.1"/>
    <property type="molecule type" value="Genomic_DNA"/>
</dbReference>
<dbReference type="STRING" id="1280948.HY36_08100"/>
<protein>
    <submittedName>
        <fullName evidence="2">Glycosyltransferase family 2 protein</fullName>
    </submittedName>
</protein>
<keyword evidence="2" id="KW-0808">Transferase</keyword>
<evidence type="ECO:0000313" key="2">
    <source>
        <dbReference type="EMBL" id="HAE93394.1"/>
    </source>
</evidence>
<evidence type="ECO:0000313" key="6">
    <source>
        <dbReference type="Proteomes" id="UP000259173"/>
    </source>
</evidence>
<dbReference type="CDD" id="cd00761">
    <property type="entry name" value="Glyco_tranf_GTA_type"/>
    <property type="match status" value="1"/>
</dbReference>
<dbReference type="PANTHER" id="PTHR22916">
    <property type="entry name" value="GLYCOSYLTRANSFERASE"/>
    <property type="match status" value="1"/>
</dbReference>
<sequence length="323" mass="37407">MTTLKPDTTLPKVAIITPVYNGADFLLETLENVQAQDYPNLVHIVLDNCSTDGTADILEAFEPKNFPVIVHKNTQLLPLYSNWNTAMSHAPADAKYVRLLCADDTMSSNCTRKMVEVAETDDDILLVGTNVSKNDEPVPFVWPEDQTVMDGKEVVRRFFLNQIGFFAVHMLMRRDVMDWRDPIYDDRFTGADFESVLAILKRGKFGMVHERLGWVRIHDGSQTAATIVKKNTHFVDWLNSLYEHGPDVLTEREFKRVTRRYCRHYFRRALRWKKEYGAEATERHFAALEKQRGPTTFATYADAWFDWLMIKVGVRKYWSGWPS</sequence>
<comment type="caution">
    <text evidence="4">The sequence shown here is derived from an EMBL/GenBank/DDBJ whole genome shotgun (WGS) entry which is preliminary data.</text>
</comment>
<accession>A0A059DYY1</accession>
<proteinExistence type="predicted"/>
<evidence type="ECO:0000313" key="4">
    <source>
        <dbReference type="EMBL" id="KCZ59230.1"/>
    </source>
</evidence>
<dbReference type="InterPro" id="IPR001173">
    <property type="entry name" value="Glyco_trans_2-like"/>
</dbReference>
<dbReference type="AlphaFoldDB" id="A0A059DYY1"/>
<dbReference type="Proteomes" id="UP000259173">
    <property type="component" value="Unassembled WGS sequence"/>
</dbReference>
<dbReference type="SUPFAM" id="SSF53448">
    <property type="entry name" value="Nucleotide-diphospho-sugar transferases"/>
    <property type="match status" value="1"/>
</dbReference>